<dbReference type="GO" id="GO:0003677">
    <property type="term" value="F:DNA binding"/>
    <property type="evidence" value="ECO:0007669"/>
    <property type="project" value="UniProtKB-KW"/>
</dbReference>
<evidence type="ECO:0000313" key="5">
    <source>
        <dbReference type="EMBL" id="KMV36555.1"/>
    </source>
</evidence>
<dbReference type="SUPFAM" id="SSF46894">
    <property type="entry name" value="C-terminal effector domain of the bipartite response regulators"/>
    <property type="match status" value="1"/>
</dbReference>
<dbReference type="PATRIC" id="fig|1656095.3.peg.3271"/>
<evidence type="ECO:0000256" key="2">
    <source>
        <dbReference type="ARBA" id="ARBA00023125"/>
    </source>
</evidence>
<dbReference type="InterPro" id="IPR016032">
    <property type="entry name" value="Sig_transdc_resp-reg_C-effctor"/>
</dbReference>
<dbReference type="Gene3D" id="3.40.50.2300">
    <property type="match status" value="1"/>
</dbReference>
<organism evidence="5 6">
    <name type="scientific">Franconibacter pulveris</name>
    <dbReference type="NCBI Taxonomy" id="435910"/>
    <lineage>
        <taxon>Bacteria</taxon>
        <taxon>Pseudomonadati</taxon>
        <taxon>Pseudomonadota</taxon>
        <taxon>Gammaproteobacteria</taxon>
        <taxon>Enterobacterales</taxon>
        <taxon>Enterobacteriaceae</taxon>
        <taxon>Franconibacter</taxon>
    </lineage>
</organism>
<keyword evidence="2" id="KW-0238">DNA-binding</keyword>
<sequence length="201" mass="23370">MYKILLIDHCYFSRLGMVGWLNHSEYFEAPFAITATDHLLRAREYILQWQPDLVVADLHSFMSDIHHISQLSSIFAACGKYTRLLLLQSGTSEALEHYCETHKPWKTVEKSIPLGNLQTVIEEAMQTQPLTREARTVTSLLTLREERILKWWTDGIANEVIARNMGIAVKTVYTYKRNIRMKLGVDNRFSLFVPQQELRVE</sequence>
<dbReference type="InterPro" id="IPR000792">
    <property type="entry name" value="Tscrpt_reg_LuxR_C"/>
</dbReference>
<dbReference type="STRING" id="1121863.GCA_000621185_01631"/>
<dbReference type="PANTHER" id="PTHR44688:SF16">
    <property type="entry name" value="DNA-BINDING TRANSCRIPTIONAL ACTIVATOR DEVR_DOSR"/>
    <property type="match status" value="1"/>
</dbReference>
<dbReference type="SMART" id="SM00421">
    <property type="entry name" value="HTH_LUXR"/>
    <property type="match status" value="1"/>
</dbReference>
<proteinExistence type="predicted"/>
<dbReference type="CDD" id="cd06170">
    <property type="entry name" value="LuxR_C_like"/>
    <property type="match status" value="1"/>
</dbReference>
<dbReference type="Proteomes" id="UP000037315">
    <property type="component" value="Unassembled WGS sequence"/>
</dbReference>
<reference evidence="5 6" key="1">
    <citation type="submission" date="2015-06" db="EMBL/GenBank/DDBJ databases">
        <title>Genome sequencing of Cronobacter sp. strain DJ34 isolated from petroleum contaminated sludge of Duliajan Oil Fields, Assam, India.</title>
        <authorList>
            <person name="Pal S."/>
            <person name="Banerjee T.D."/>
            <person name="Roy A."/>
            <person name="Sar P."/>
            <person name="Kazy S.K."/>
        </authorList>
    </citation>
    <scope>NUCLEOTIDE SEQUENCE [LARGE SCALE GENOMIC DNA]</scope>
    <source>
        <strain evidence="5 6">DJ34</strain>
    </source>
</reference>
<dbReference type="RefSeq" id="WP_024557235.1">
    <property type="nucleotide sequence ID" value="NZ_LFEJ01000002.1"/>
</dbReference>
<dbReference type="SUPFAM" id="SSF52172">
    <property type="entry name" value="CheY-like"/>
    <property type="match status" value="1"/>
</dbReference>
<evidence type="ECO:0000313" key="6">
    <source>
        <dbReference type="Proteomes" id="UP000037315"/>
    </source>
</evidence>
<accession>A0A0J8VVM1</accession>
<dbReference type="Pfam" id="PF00196">
    <property type="entry name" value="GerE"/>
    <property type="match status" value="1"/>
</dbReference>
<dbReference type="OrthoDB" id="6623657at2"/>
<dbReference type="PROSITE" id="PS00622">
    <property type="entry name" value="HTH_LUXR_1"/>
    <property type="match status" value="1"/>
</dbReference>
<evidence type="ECO:0000256" key="3">
    <source>
        <dbReference type="ARBA" id="ARBA00023163"/>
    </source>
</evidence>
<feature type="domain" description="HTH luxR-type" evidence="4">
    <location>
        <begin position="134"/>
        <end position="199"/>
    </location>
</feature>
<dbReference type="PANTHER" id="PTHR44688">
    <property type="entry name" value="DNA-BINDING TRANSCRIPTIONAL ACTIVATOR DEVR_DOSR"/>
    <property type="match status" value="1"/>
</dbReference>
<dbReference type="PROSITE" id="PS50043">
    <property type="entry name" value="HTH_LUXR_2"/>
    <property type="match status" value="1"/>
</dbReference>
<keyword evidence="1" id="KW-0805">Transcription regulation</keyword>
<dbReference type="AlphaFoldDB" id="A0A0J8VVM1"/>
<gene>
    <name evidence="5" type="ORF">ACH50_00530</name>
</gene>
<evidence type="ECO:0000256" key="1">
    <source>
        <dbReference type="ARBA" id="ARBA00023015"/>
    </source>
</evidence>
<keyword evidence="6" id="KW-1185">Reference proteome</keyword>
<keyword evidence="3" id="KW-0804">Transcription</keyword>
<name>A0A0J8VVM1_9ENTR</name>
<dbReference type="GO" id="GO:0006355">
    <property type="term" value="P:regulation of DNA-templated transcription"/>
    <property type="evidence" value="ECO:0007669"/>
    <property type="project" value="InterPro"/>
</dbReference>
<protein>
    <submittedName>
        <fullName evidence="5">Transcriptional regulator</fullName>
    </submittedName>
</protein>
<dbReference type="PRINTS" id="PR00038">
    <property type="entry name" value="HTHLUXR"/>
</dbReference>
<evidence type="ECO:0000259" key="4">
    <source>
        <dbReference type="PROSITE" id="PS50043"/>
    </source>
</evidence>
<dbReference type="InterPro" id="IPR011006">
    <property type="entry name" value="CheY-like_superfamily"/>
</dbReference>
<dbReference type="EMBL" id="LFEJ01000002">
    <property type="protein sequence ID" value="KMV36555.1"/>
    <property type="molecule type" value="Genomic_DNA"/>
</dbReference>
<comment type="caution">
    <text evidence="5">The sequence shown here is derived from an EMBL/GenBank/DDBJ whole genome shotgun (WGS) entry which is preliminary data.</text>
</comment>